<evidence type="ECO:0000256" key="1">
    <source>
        <dbReference type="SAM" id="MobiDB-lite"/>
    </source>
</evidence>
<dbReference type="EMBL" id="CADCVK010000042">
    <property type="protein sequence ID" value="CAA9465836.1"/>
    <property type="molecule type" value="Genomic_DNA"/>
</dbReference>
<keyword evidence="2" id="KW-0560">Oxidoreductase</keyword>
<evidence type="ECO:0000313" key="2">
    <source>
        <dbReference type="EMBL" id="CAA9465836.1"/>
    </source>
</evidence>
<accession>A0A6J4RAG2</accession>
<proteinExistence type="predicted"/>
<dbReference type="AlphaFoldDB" id="A0A6J4RAG2"/>
<feature type="compositionally biased region" description="Basic and acidic residues" evidence="1">
    <location>
        <begin position="129"/>
        <end position="154"/>
    </location>
</feature>
<protein>
    <submittedName>
        <fullName evidence="2">Xanthine dehydrogenase, molybdenum binding subunit</fullName>
        <ecNumber evidence="2">1.17.1.4</ecNumber>
    </submittedName>
</protein>
<gene>
    <name evidence="2" type="ORF">AVDCRST_MAG12-297</name>
</gene>
<sequence length="305" mass="33119">EDGRFGRNRARPDAWAPAGPRAEARQGRRGERARRRRPQGQGRVRVLFGPLDGRDAPRRDAPEPAPVRGDTRPGHHRGRGDGGRPRGPDPRGRAGPQGVRHGDTGPARARLGEGTLPGRARRRRRRRPPRDGQARPGEDTGRVRDPRPRDERRGGHARGRAEAPPLRQRAQARQGFARRPGERHSRRGRLRRVRGRDAGPGVPRPRVRARGARRSGGLGPLHLDPVAAHRQGPGCRVAGARAGSGAPDALRRRGGVRGAGGPLDADPLLHARPGDRPPGAHGLQPRGVVLRPRPPPPVQDALRAR</sequence>
<feature type="non-terminal residue" evidence="2">
    <location>
        <position position="1"/>
    </location>
</feature>
<feature type="compositionally biased region" description="Basic and acidic residues" evidence="1">
    <location>
        <begin position="52"/>
        <end position="62"/>
    </location>
</feature>
<organism evidence="2">
    <name type="scientific">uncultured Rubrobacteraceae bacterium</name>
    <dbReference type="NCBI Taxonomy" id="349277"/>
    <lineage>
        <taxon>Bacteria</taxon>
        <taxon>Bacillati</taxon>
        <taxon>Actinomycetota</taxon>
        <taxon>Rubrobacteria</taxon>
        <taxon>Rubrobacterales</taxon>
        <taxon>Rubrobacteraceae</taxon>
        <taxon>environmental samples</taxon>
    </lineage>
</organism>
<name>A0A6J4RAG2_9ACTN</name>
<feature type="non-terminal residue" evidence="2">
    <location>
        <position position="305"/>
    </location>
</feature>
<feature type="compositionally biased region" description="Basic and acidic residues" evidence="1">
    <location>
        <begin position="69"/>
        <end position="92"/>
    </location>
</feature>
<reference evidence="2" key="1">
    <citation type="submission" date="2020-02" db="EMBL/GenBank/DDBJ databases">
        <authorList>
            <person name="Meier V. D."/>
        </authorList>
    </citation>
    <scope>NUCLEOTIDE SEQUENCE</scope>
    <source>
        <strain evidence="2">AVDCRST_MAG12</strain>
    </source>
</reference>
<feature type="compositionally biased region" description="Basic residues" evidence="1">
    <location>
        <begin position="119"/>
        <end position="128"/>
    </location>
</feature>
<feature type="region of interest" description="Disordered" evidence="1">
    <location>
        <begin position="1"/>
        <end position="305"/>
    </location>
</feature>
<feature type="compositionally biased region" description="Basic residues" evidence="1">
    <location>
        <begin position="184"/>
        <end position="194"/>
    </location>
</feature>
<dbReference type="EC" id="1.17.1.4" evidence="2"/>
<feature type="compositionally biased region" description="Low complexity" evidence="1">
    <location>
        <begin position="167"/>
        <end position="178"/>
    </location>
</feature>
<dbReference type="GO" id="GO:0004854">
    <property type="term" value="F:xanthine dehydrogenase activity"/>
    <property type="evidence" value="ECO:0007669"/>
    <property type="project" value="UniProtKB-EC"/>
</dbReference>